<proteinExistence type="predicted"/>
<comment type="caution">
    <text evidence="2">The sequence shown here is derived from an EMBL/GenBank/DDBJ whole genome shotgun (WGS) entry which is preliminary data.</text>
</comment>
<accession>A0AAE1VG23</accession>
<reference evidence="2" key="1">
    <citation type="submission" date="2023-12" db="EMBL/GenBank/DDBJ databases">
        <title>Genome assembly of Anisodus tanguticus.</title>
        <authorList>
            <person name="Wang Y.-J."/>
        </authorList>
    </citation>
    <scope>NUCLEOTIDE SEQUENCE</scope>
    <source>
        <strain evidence="2">KB-2021</strain>
        <tissue evidence="2">Leaf</tissue>
    </source>
</reference>
<dbReference type="Proteomes" id="UP001291623">
    <property type="component" value="Unassembled WGS sequence"/>
</dbReference>
<organism evidence="2 3">
    <name type="scientific">Anisodus tanguticus</name>
    <dbReference type="NCBI Taxonomy" id="243964"/>
    <lineage>
        <taxon>Eukaryota</taxon>
        <taxon>Viridiplantae</taxon>
        <taxon>Streptophyta</taxon>
        <taxon>Embryophyta</taxon>
        <taxon>Tracheophyta</taxon>
        <taxon>Spermatophyta</taxon>
        <taxon>Magnoliopsida</taxon>
        <taxon>eudicotyledons</taxon>
        <taxon>Gunneridae</taxon>
        <taxon>Pentapetalae</taxon>
        <taxon>asterids</taxon>
        <taxon>lamiids</taxon>
        <taxon>Solanales</taxon>
        <taxon>Solanaceae</taxon>
        <taxon>Solanoideae</taxon>
        <taxon>Hyoscyameae</taxon>
        <taxon>Anisodus</taxon>
    </lineage>
</organism>
<keyword evidence="3" id="KW-1185">Reference proteome</keyword>
<sequence>MAKGRVPQLTKKAIDWLGEERKPGPPPPPPRHQSYSDQASKNFEITEFLGNRGVKSLIRKRCFMEHAQACFLRSNNTAYSNLLNDSKFLITADTKNVQLAGGFKDLKGDPYEFLSVSDLDYIGPYQEIDKYLLVRAKCTQIEQVVAYPENMLPLSMTMIRGKLEHLKKTHAMPWAPLGHRGPILAPFVGENFGQPKP</sequence>
<evidence type="ECO:0000313" key="3">
    <source>
        <dbReference type="Proteomes" id="UP001291623"/>
    </source>
</evidence>
<evidence type="ECO:0000256" key="1">
    <source>
        <dbReference type="SAM" id="MobiDB-lite"/>
    </source>
</evidence>
<dbReference type="AlphaFoldDB" id="A0AAE1VG23"/>
<evidence type="ECO:0000313" key="2">
    <source>
        <dbReference type="EMBL" id="KAK4368723.1"/>
    </source>
</evidence>
<feature type="region of interest" description="Disordered" evidence="1">
    <location>
        <begin position="1"/>
        <end position="36"/>
    </location>
</feature>
<feature type="compositionally biased region" description="Basic and acidic residues" evidence="1">
    <location>
        <begin position="12"/>
        <end position="23"/>
    </location>
</feature>
<protein>
    <submittedName>
        <fullName evidence="2">Uncharacterized protein</fullName>
    </submittedName>
</protein>
<dbReference type="EMBL" id="JAVYJV010000006">
    <property type="protein sequence ID" value="KAK4368723.1"/>
    <property type="molecule type" value="Genomic_DNA"/>
</dbReference>
<gene>
    <name evidence="2" type="ORF">RND71_012515</name>
</gene>
<name>A0AAE1VG23_9SOLA</name>